<dbReference type="Gene3D" id="3.30.710.10">
    <property type="entry name" value="Potassium Channel Kv1.1, Chain A"/>
    <property type="match status" value="1"/>
</dbReference>
<dbReference type="PANTHER" id="PTHR26379:SF339">
    <property type="entry name" value="BTB DOMAIN-CONTAINING PROTEIN"/>
    <property type="match status" value="1"/>
</dbReference>
<protein>
    <recommendedName>
        <fullName evidence="6">BTB domain-containing protein</fullName>
    </recommendedName>
</protein>
<dbReference type="STRING" id="39946.A2XTN0"/>
<gene>
    <name evidence="4" type="ORF">OsI_15962</name>
</gene>
<reference evidence="4 5" key="1">
    <citation type="journal article" date="2005" name="PLoS Biol.">
        <title>The genomes of Oryza sativa: a history of duplications.</title>
        <authorList>
            <person name="Yu J."/>
            <person name="Wang J."/>
            <person name="Lin W."/>
            <person name="Li S."/>
            <person name="Li H."/>
            <person name="Zhou J."/>
            <person name="Ni P."/>
            <person name="Dong W."/>
            <person name="Hu S."/>
            <person name="Zeng C."/>
            <person name="Zhang J."/>
            <person name="Zhang Y."/>
            <person name="Li R."/>
            <person name="Xu Z."/>
            <person name="Li S."/>
            <person name="Li X."/>
            <person name="Zheng H."/>
            <person name="Cong L."/>
            <person name="Lin L."/>
            <person name="Yin J."/>
            <person name="Geng J."/>
            <person name="Li G."/>
            <person name="Shi J."/>
            <person name="Liu J."/>
            <person name="Lv H."/>
            <person name="Li J."/>
            <person name="Wang J."/>
            <person name="Deng Y."/>
            <person name="Ran L."/>
            <person name="Shi X."/>
            <person name="Wang X."/>
            <person name="Wu Q."/>
            <person name="Li C."/>
            <person name="Ren X."/>
            <person name="Wang J."/>
            <person name="Wang X."/>
            <person name="Li D."/>
            <person name="Liu D."/>
            <person name="Zhang X."/>
            <person name="Ji Z."/>
            <person name="Zhao W."/>
            <person name="Sun Y."/>
            <person name="Zhang Z."/>
            <person name="Bao J."/>
            <person name="Han Y."/>
            <person name="Dong L."/>
            <person name="Ji J."/>
            <person name="Chen P."/>
            <person name="Wu S."/>
            <person name="Liu J."/>
            <person name="Xiao Y."/>
            <person name="Bu D."/>
            <person name="Tan J."/>
            <person name="Yang L."/>
            <person name="Ye C."/>
            <person name="Zhang J."/>
            <person name="Xu J."/>
            <person name="Zhou Y."/>
            <person name="Yu Y."/>
            <person name="Zhang B."/>
            <person name="Zhuang S."/>
            <person name="Wei H."/>
            <person name="Liu B."/>
            <person name="Lei M."/>
            <person name="Yu H."/>
            <person name="Li Y."/>
            <person name="Xu H."/>
            <person name="Wei S."/>
            <person name="He X."/>
            <person name="Fang L."/>
            <person name="Zhang Z."/>
            <person name="Zhang Y."/>
            <person name="Huang X."/>
            <person name="Su Z."/>
            <person name="Tong W."/>
            <person name="Li J."/>
            <person name="Tong Z."/>
            <person name="Li S."/>
            <person name="Ye J."/>
            <person name="Wang L."/>
            <person name="Fang L."/>
            <person name="Lei T."/>
            <person name="Chen C."/>
            <person name="Chen H."/>
            <person name="Xu Z."/>
            <person name="Li H."/>
            <person name="Huang H."/>
            <person name="Zhang F."/>
            <person name="Xu H."/>
            <person name="Li N."/>
            <person name="Zhao C."/>
            <person name="Li S."/>
            <person name="Dong L."/>
            <person name="Huang Y."/>
            <person name="Li L."/>
            <person name="Xi Y."/>
            <person name="Qi Q."/>
            <person name="Li W."/>
            <person name="Zhang B."/>
            <person name="Hu W."/>
            <person name="Zhang Y."/>
            <person name="Tian X."/>
            <person name="Jiao Y."/>
            <person name="Liang X."/>
            <person name="Jin J."/>
            <person name="Gao L."/>
            <person name="Zheng W."/>
            <person name="Hao B."/>
            <person name="Liu S."/>
            <person name="Wang W."/>
            <person name="Yuan L."/>
            <person name="Cao M."/>
            <person name="McDermott J."/>
            <person name="Samudrala R."/>
            <person name="Wang J."/>
            <person name="Wong G.K."/>
            <person name="Yang H."/>
        </authorList>
    </citation>
    <scope>NUCLEOTIDE SEQUENCE [LARGE SCALE GENOMIC DNA]</scope>
    <source>
        <strain evidence="5">cv. 93-11</strain>
    </source>
</reference>
<evidence type="ECO:0000259" key="3">
    <source>
        <dbReference type="PROSITE" id="PS50144"/>
    </source>
</evidence>
<dbReference type="Pfam" id="PF00651">
    <property type="entry name" value="BTB"/>
    <property type="match status" value="1"/>
</dbReference>
<evidence type="ECO:0000313" key="4">
    <source>
        <dbReference type="EMBL" id="EAY94190.1"/>
    </source>
</evidence>
<feature type="domain" description="BTB" evidence="2">
    <location>
        <begin position="111"/>
        <end position="171"/>
    </location>
</feature>
<dbReference type="Gramene" id="BGIOSGA015070-TA">
    <property type="protein sequence ID" value="BGIOSGA015070-PA"/>
    <property type="gene ID" value="BGIOSGA015070"/>
</dbReference>
<dbReference type="EMBL" id="CM000129">
    <property type="protein sequence ID" value="EAY94190.1"/>
    <property type="molecule type" value="Genomic_DNA"/>
</dbReference>
<dbReference type="PROSITE" id="PS50144">
    <property type="entry name" value="MATH"/>
    <property type="match status" value="1"/>
</dbReference>
<dbReference type="SUPFAM" id="SSF54695">
    <property type="entry name" value="POZ domain"/>
    <property type="match status" value="1"/>
</dbReference>
<evidence type="ECO:0000313" key="5">
    <source>
        <dbReference type="Proteomes" id="UP000007015"/>
    </source>
</evidence>
<dbReference type="InterPro" id="IPR008974">
    <property type="entry name" value="TRAF-like"/>
</dbReference>
<dbReference type="HOGENOM" id="CLU_931858_0_0_1"/>
<comment type="pathway">
    <text evidence="1">Protein modification; protein ubiquitination.</text>
</comment>
<dbReference type="Gene3D" id="2.60.210.10">
    <property type="entry name" value="Apoptosis, Tumor Necrosis Factor Receptor Associated Protein 2, Chain A"/>
    <property type="match status" value="1"/>
</dbReference>
<dbReference type="Proteomes" id="UP000007015">
    <property type="component" value="Chromosome 4"/>
</dbReference>
<evidence type="ECO:0000259" key="2">
    <source>
        <dbReference type="PROSITE" id="PS50097"/>
    </source>
</evidence>
<proteinExistence type="predicted"/>
<dbReference type="InterPro" id="IPR011333">
    <property type="entry name" value="SKP1/BTB/POZ_sf"/>
</dbReference>
<dbReference type="InterPro" id="IPR045005">
    <property type="entry name" value="BPM1-6"/>
</dbReference>
<evidence type="ECO:0000256" key="1">
    <source>
        <dbReference type="ARBA" id="ARBA00004906"/>
    </source>
</evidence>
<keyword evidence="5" id="KW-1185">Reference proteome</keyword>
<feature type="domain" description="MATH" evidence="3">
    <location>
        <begin position="1"/>
        <end position="64"/>
    </location>
</feature>
<dbReference type="GO" id="GO:0016567">
    <property type="term" value="P:protein ubiquitination"/>
    <property type="evidence" value="ECO:0007669"/>
    <property type="project" value="InterPro"/>
</dbReference>
<dbReference type="InterPro" id="IPR000210">
    <property type="entry name" value="BTB/POZ_dom"/>
</dbReference>
<accession>A2XTN0</accession>
<organism evidence="4 5">
    <name type="scientific">Oryza sativa subsp. indica</name>
    <name type="common">Rice</name>
    <dbReference type="NCBI Taxonomy" id="39946"/>
    <lineage>
        <taxon>Eukaryota</taxon>
        <taxon>Viridiplantae</taxon>
        <taxon>Streptophyta</taxon>
        <taxon>Embryophyta</taxon>
        <taxon>Tracheophyta</taxon>
        <taxon>Spermatophyta</taxon>
        <taxon>Magnoliopsida</taxon>
        <taxon>Liliopsida</taxon>
        <taxon>Poales</taxon>
        <taxon>Poaceae</taxon>
        <taxon>BOP clade</taxon>
        <taxon>Oryzoideae</taxon>
        <taxon>Oryzeae</taxon>
        <taxon>Oryzinae</taxon>
        <taxon>Oryza</taxon>
        <taxon>Oryza sativa</taxon>
    </lineage>
</organism>
<dbReference type="InterPro" id="IPR002083">
    <property type="entry name" value="MATH/TRAF_dom"/>
</dbReference>
<dbReference type="Pfam" id="PF22486">
    <property type="entry name" value="MATH_2"/>
    <property type="match status" value="1"/>
</dbReference>
<dbReference type="PANTHER" id="PTHR26379">
    <property type="entry name" value="BTB/POZ AND MATH DOMAIN-CONTAINING PROTEIN 1"/>
    <property type="match status" value="1"/>
</dbReference>
<sequence length="299" mass="32565">MKGVKAQYKFSLLDRARKPSYSRSSGKADVFLNTGWGYRTYIERGLLESSEYLRDDCLTIVCDFTVFKDLRTEDIDVDDAMPPPQSPPTVVVPPSDLHRHLGGLLATGEGADVTFEVEGKTFAAHRWVLAARSPVFRVALFGATTGGADDVVRVNIDAMKVQDFEALLHYIGYSPRGRRRRKRRCKVVQVKVDLVGDGSPRGGGGLESGWKMISSLTTAKDADRGGGGLEVREAEEDYNVGSGPMGSRGLGIRRSISFQLASGRLVLTGRQWMKVDYPAACGIGLLEADEDGTSGDSLR</sequence>
<dbReference type="CDD" id="cd00121">
    <property type="entry name" value="MATH"/>
    <property type="match status" value="1"/>
</dbReference>
<name>A2XTN0_ORYSI</name>
<dbReference type="PROSITE" id="PS50097">
    <property type="entry name" value="BTB"/>
    <property type="match status" value="1"/>
</dbReference>
<dbReference type="SUPFAM" id="SSF49599">
    <property type="entry name" value="TRAF domain-like"/>
    <property type="match status" value="1"/>
</dbReference>
<evidence type="ECO:0008006" key="6">
    <source>
        <dbReference type="Google" id="ProtNLM"/>
    </source>
</evidence>
<dbReference type="AlphaFoldDB" id="A2XTN0"/>